<organism evidence="1 2">
    <name type="scientific">Natronolimnobius baerhuensis</name>
    <dbReference type="NCBI Taxonomy" id="253108"/>
    <lineage>
        <taxon>Archaea</taxon>
        <taxon>Methanobacteriati</taxon>
        <taxon>Methanobacteriota</taxon>
        <taxon>Stenosarchaea group</taxon>
        <taxon>Halobacteria</taxon>
        <taxon>Halobacteriales</taxon>
        <taxon>Natrialbaceae</taxon>
        <taxon>Natronolimnobius</taxon>
    </lineage>
</organism>
<dbReference type="Pfam" id="PF14100">
    <property type="entry name" value="DUF6807"/>
    <property type="match status" value="1"/>
</dbReference>
<evidence type="ECO:0008006" key="3">
    <source>
        <dbReference type="Google" id="ProtNLM"/>
    </source>
</evidence>
<name>A0A202E8Z4_9EURY</name>
<evidence type="ECO:0000313" key="2">
    <source>
        <dbReference type="Proteomes" id="UP000196084"/>
    </source>
</evidence>
<gene>
    <name evidence="1" type="ORF">B2G88_09940</name>
</gene>
<comment type="caution">
    <text evidence="1">The sequence shown here is derived from an EMBL/GenBank/DDBJ whole genome shotgun (WGS) entry which is preliminary data.</text>
</comment>
<dbReference type="EMBL" id="MWPH01000002">
    <property type="protein sequence ID" value="OVE84697.1"/>
    <property type="molecule type" value="Genomic_DNA"/>
</dbReference>
<reference evidence="1 2" key="1">
    <citation type="submission" date="2017-02" db="EMBL/GenBank/DDBJ databases">
        <title>Natronthermophilus aegyptiacus gen. nov.,sp. nov., an aerobic, extremely halophilic alkalithermophilic archaeon isolated from the athalassohaline Wadi An Natrun, Egypt.</title>
        <authorList>
            <person name="Zhao B."/>
        </authorList>
    </citation>
    <scope>NUCLEOTIDE SEQUENCE [LARGE SCALE GENOMIC DNA]</scope>
    <source>
        <strain evidence="1 2">CGMCC 1.3597</strain>
    </source>
</reference>
<protein>
    <recommendedName>
        <fullName evidence="3">Oxidoreductase</fullName>
    </recommendedName>
</protein>
<dbReference type="Proteomes" id="UP000196084">
    <property type="component" value="Unassembled WGS sequence"/>
</dbReference>
<accession>A0A202E8Z4</accession>
<dbReference type="AlphaFoldDB" id="A0A202E8Z4"/>
<dbReference type="InterPro" id="IPR029475">
    <property type="entry name" value="DUF6807"/>
</dbReference>
<dbReference type="OrthoDB" id="229338at2157"/>
<sequence>MPDLTAEQVDGTVSIRLEDDVLARYNADTDASKPGFDVLAVPPGVDGAGGQNLIVSAPHDHSWHLGTFFCQKLVDGINCWESEAIAGGSGDQLYGYAAHEHARVREDDDRVTIDQTATWTSSTGKELLADDREITVHAPADATAEHAGYLLTWEQSLTALEETRHLSSETIHGHYSGLSTRFARSLTDGRVLLPGGTDPGTTTPPRDVSGPSGHWCDYSGPLDGKRGPGSPWTAGITTFDHPDNEPHPPRWFIMTEPFGFVAANPTWKRVEVLEADETRTWRWGLWVHAGTPGESQIDEQYQRFLALE</sequence>
<dbReference type="RefSeq" id="WP_087714677.1">
    <property type="nucleotide sequence ID" value="NZ_MWPH01000002.1"/>
</dbReference>
<evidence type="ECO:0000313" key="1">
    <source>
        <dbReference type="EMBL" id="OVE84697.1"/>
    </source>
</evidence>
<proteinExistence type="predicted"/>
<keyword evidence="2" id="KW-1185">Reference proteome</keyword>